<evidence type="ECO:0000313" key="8">
    <source>
        <dbReference type="EMBL" id="GAA0582464.1"/>
    </source>
</evidence>
<dbReference type="Pfam" id="PF00034">
    <property type="entry name" value="Cytochrom_C"/>
    <property type="match status" value="1"/>
</dbReference>
<keyword evidence="2 6" id="KW-0349">Heme</keyword>
<evidence type="ECO:0000256" key="4">
    <source>
        <dbReference type="ARBA" id="ARBA00022982"/>
    </source>
</evidence>
<evidence type="ECO:0000256" key="1">
    <source>
        <dbReference type="ARBA" id="ARBA00022448"/>
    </source>
</evidence>
<accession>A0ABN1F4V8</accession>
<proteinExistence type="predicted"/>
<dbReference type="EMBL" id="BAAADD010000009">
    <property type="protein sequence ID" value="GAA0582464.1"/>
    <property type="molecule type" value="Genomic_DNA"/>
</dbReference>
<keyword evidence="9" id="KW-1185">Reference proteome</keyword>
<dbReference type="PROSITE" id="PS51007">
    <property type="entry name" value="CYTC"/>
    <property type="match status" value="1"/>
</dbReference>
<name>A0ABN1F4V8_9PROT</name>
<keyword evidence="1" id="KW-0813">Transport</keyword>
<dbReference type="Proteomes" id="UP001499951">
    <property type="component" value="Unassembled WGS sequence"/>
</dbReference>
<dbReference type="SUPFAM" id="SSF46626">
    <property type="entry name" value="Cytochrome c"/>
    <property type="match status" value="1"/>
</dbReference>
<dbReference type="InterPro" id="IPR009056">
    <property type="entry name" value="Cyt_c-like_dom"/>
</dbReference>
<dbReference type="PANTHER" id="PTHR11961">
    <property type="entry name" value="CYTOCHROME C"/>
    <property type="match status" value="1"/>
</dbReference>
<comment type="caution">
    <text evidence="8">The sequence shown here is derived from an EMBL/GenBank/DDBJ whole genome shotgun (WGS) entry which is preliminary data.</text>
</comment>
<protein>
    <submittedName>
        <fullName evidence="8">Cytochrome c family protein</fullName>
    </submittedName>
</protein>
<evidence type="ECO:0000256" key="5">
    <source>
        <dbReference type="ARBA" id="ARBA00023004"/>
    </source>
</evidence>
<dbReference type="RefSeq" id="WP_166935321.1">
    <property type="nucleotide sequence ID" value="NZ_BAAADD010000009.1"/>
</dbReference>
<sequence length="183" mass="19838">MDSWEWNKIAGAVLGTLLFILVVRQVAQSIFDTPLPQKPGYAVEVPEESQTQTAAAQPAAEPLPDFAAVLPTADVAHGKELAGRCQQCHDESKGGPNKIGPNLWGVVDRARATHPGFSYSSAMSANHDPWTYDKLFAFIKAPQVVVPGTKMSFAGLRSSQDRIDLLAYLRTLNDTPAPLPEKK</sequence>
<dbReference type="PRINTS" id="PR00604">
    <property type="entry name" value="CYTCHRMECIAB"/>
</dbReference>
<keyword evidence="3 6" id="KW-0479">Metal-binding</keyword>
<evidence type="ECO:0000313" key="9">
    <source>
        <dbReference type="Proteomes" id="UP001499951"/>
    </source>
</evidence>
<evidence type="ECO:0000259" key="7">
    <source>
        <dbReference type="PROSITE" id="PS51007"/>
    </source>
</evidence>
<dbReference type="InterPro" id="IPR002327">
    <property type="entry name" value="Cyt_c_1A/1B"/>
</dbReference>
<gene>
    <name evidence="8" type="ORF">GCM10008942_34220</name>
</gene>
<keyword evidence="4" id="KW-0249">Electron transport</keyword>
<dbReference type="InterPro" id="IPR036909">
    <property type="entry name" value="Cyt_c-like_dom_sf"/>
</dbReference>
<keyword evidence="5 6" id="KW-0408">Iron</keyword>
<evidence type="ECO:0000256" key="2">
    <source>
        <dbReference type="ARBA" id="ARBA00022617"/>
    </source>
</evidence>
<feature type="domain" description="Cytochrome c" evidence="7">
    <location>
        <begin position="73"/>
        <end position="173"/>
    </location>
</feature>
<organism evidence="8 9">
    <name type="scientific">Rhizomicrobium electricum</name>
    <dbReference type="NCBI Taxonomy" id="480070"/>
    <lineage>
        <taxon>Bacteria</taxon>
        <taxon>Pseudomonadati</taxon>
        <taxon>Pseudomonadota</taxon>
        <taxon>Alphaproteobacteria</taxon>
        <taxon>Micropepsales</taxon>
        <taxon>Micropepsaceae</taxon>
        <taxon>Rhizomicrobium</taxon>
    </lineage>
</organism>
<evidence type="ECO:0000256" key="6">
    <source>
        <dbReference type="PROSITE-ProRule" id="PRU00433"/>
    </source>
</evidence>
<reference evidence="8 9" key="1">
    <citation type="journal article" date="2019" name="Int. J. Syst. Evol. Microbiol.">
        <title>The Global Catalogue of Microorganisms (GCM) 10K type strain sequencing project: providing services to taxonomists for standard genome sequencing and annotation.</title>
        <authorList>
            <consortium name="The Broad Institute Genomics Platform"/>
            <consortium name="The Broad Institute Genome Sequencing Center for Infectious Disease"/>
            <person name="Wu L."/>
            <person name="Ma J."/>
        </authorList>
    </citation>
    <scope>NUCLEOTIDE SEQUENCE [LARGE SCALE GENOMIC DNA]</scope>
    <source>
        <strain evidence="8 9">JCM 15089</strain>
    </source>
</reference>
<evidence type="ECO:0000256" key="3">
    <source>
        <dbReference type="ARBA" id="ARBA00022723"/>
    </source>
</evidence>
<dbReference type="Gene3D" id="1.10.760.10">
    <property type="entry name" value="Cytochrome c-like domain"/>
    <property type="match status" value="1"/>
</dbReference>